<dbReference type="EMBL" id="BMLB01000006">
    <property type="protein sequence ID" value="GGK79276.1"/>
    <property type="molecule type" value="Genomic_DNA"/>
</dbReference>
<dbReference type="InterPro" id="IPR016181">
    <property type="entry name" value="Acyl_CoA_acyltransferase"/>
</dbReference>
<comment type="caution">
    <text evidence="2">The sequence shown here is derived from an EMBL/GenBank/DDBJ whole genome shotgun (WGS) entry which is preliminary data.</text>
</comment>
<dbReference type="InterPro" id="IPR038740">
    <property type="entry name" value="BioF2-like_GNAT_dom"/>
</dbReference>
<evidence type="ECO:0000313" key="2">
    <source>
        <dbReference type="EMBL" id="GGK79276.1"/>
    </source>
</evidence>
<accession>A0ABQ2FBV0</accession>
<dbReference type="Proteomes" id="UP000662111">
    <property type="component" value="Unassembled WGS sequence"/>
</dbReference>
<reference evidence="3" key="1">
    <citation type="journal article" date="2019" name="Int. J. Syst. Evol. Microbiol.">
        <title>The Global Catalogue of Microorganisms (GCM) 10K type strain sequencing project: providing services to taxonomists for standard genome sequencing and annotation.</title>
        <authorList>
            <consortium name="The Broad Institute Genomics Platform"/>
            <consortium name="The Broad Institute Genome Sequencing Center for Infectious Disease"/>
            <person name="Wu L."/>
            <person name="Ma J."/>
        </authorList>
    </citation>
    <scope>NUCLEOTIDE SEQUENCE [LARGE SCALE GENOMIC DNA]</scope>
    <source>
        <strain evidence="3">CGMCC 1.5362</strain>
    </source>
</reference>
<dbReference type="SUPFAM" id="SSF55729">
    <property type="entry name" value="Acyl-CoA N-acyltransferases (Nat)"/>
    <property type="match status" value="1"/>
</dbReference>
<keyword evidence="3" id="KW-1185">Reference proteome</keyword>
<gene>
    <name evidence="2" type="ORF">GCM10011509_29740</name>
</gene>
<organism evidence="2 3">
    <name type="scientific">Ornithinimicrobium pekingense</name>
    <dbReference type="NCBI Taxonomy" id="384677"/>
    <lineage>
        <taxon>Bacteria</taxon>
        <taxon>Bacillati</taxon>
        <taxon>Actinomycetota</taxon>
        <taxon>Actinomycetes</taxon>
        <taxon>Micrococcales</taxon>
        <taxon>Ornithinimicrobiaceae</taxon>
        <taxon>Ornithinimicrobium</taxon>
    </lineage>
</organism>
<name>A0ABQ2FBV0_9MICO</name>
<feature type="domain" description="BioF2-like acetyltransferase" evidence="1">
    <location>
        <begin position="148"/>
        <end position="280"/>
    </location>
</feature>
<dbReference type="Pfam" id="PF13480">
    <property type="entry name" value="Acetyltransf_6"/>
    <property type="match status" value="1"/>
</dbReference>
<protein>
    <recommendedName>
        <fullName evidence="1">BioF2-like acetyltransferase domain-containing protein</fullName>
    </recommendedName>
</protein>
<evidence type="ECO:0000313" key="3">
    <source>
        <dbReference type="Proteomes" id="UP000662111"/>
    </source>
</evidence>
<evidence type="ECO:0000259" key="1">
    <source>
        <dbReference type="Pfam" id="PF13480"/>
    </source>
</evidence>
<proteinExistence type="predicted"/>
<sequence length="344" mass="37615">MLHTHDVEAFRESGYAAPDVYFRAEYGAAEEAAGSGRWLMFEAFEGRWLMPVHIRESPIATDAVSPYGYAGIYADPELSTSQARAAWDEARSALLDLGCISVFVRQSPLVASGWEGPGGEIVVRDHPTFQIDITDIAVAWDRMQGRSRTSIRKSQRMGMSARVRYAEWRDLASGSPFRVLYEQGMQRRSASDRYVFPDEYYEILLGGLGTDLLIAEVSDSVGGAVVASSLLMLHGDQLHYHLSGSDIAAGRNGATNALLWAAIQWAGDSGVRSFHLGGGLAPGDSLHKFKASFGGDELRFSAYGVVLDERAYQWATDVRASELGVPARDLSAMAGTFPRYRSTL</sequence>
<dbReference type="Gene3D" id="3.40.630.30">
    <property type="match status" value="1"/>
</dbReference>